<evidence type="ECO:0000256" key="1">
    <source>
        <dbReference type="ARBA" id="ARBA00023002"/>
    </source>
</evidence>
<accession>A0A382MMY8</accession>
<dbReference type="InterPro" id="IPR036188">
    <property type="entry name" value="FAD/NAD-bd_sf"/>
</dbReference>
<dbReference type="SUPFAM" id="SSF54292">
    <property type="entry name" value="2Fe-2S ferredoxin-like"/>
    <property type="match status" value="1"/>
</dbReference>
<organism evidence="3">
    <name type="scientific">marine metagenome</name>
    <dbReference type="NCBI Taxonomy" id="408172"/>
    <lineage>
        <taxon>unclassified sequences</taxon>
        <taxon>metagenomes</taxon>
        <taxon>ecological metagenomes</taxon>
    </lineage>
</organism>
<dbReference type="InterPro" id="IPR041854">
    <property type="entry name" value="BFD-like_2Fe2S-bd_dom_sf"/>
</dbReference>
<dbReference type="PANTHER" id="PTHR42949:SF3">
    <property type="entry name" value="ANAEROBIC GLYCEROL-3-PHOSPHATE DEHYDROGENASE SUBUNIT B"/>
    <property type="match status" value="1"/>
</dbReference>
<dbReference type="SUPFAM" id="SSF103025">
    <property type="entry name" value="Folate-binding domain"/>
    <property type="match status" value="1"/>
</dbReference>
<proteinExistence type="predicted"/>
<evidence type="ECO:0000313" key="3">
    <source>
        <dbReference type="EMBL" id="SVC50324.1"/>
    </source>
</evidence>
<gene>
    <name evidence="3" type="ORF">METZ01_LOCUS303178</name>
</gene>
<dbReference type="Pfam" id="PF04324">
    <property type="entry name" value="Fer2_BFD"/>
    <property type="match status" value="1"/>
</dbReference>
<dbReference type="GO" id="GO:0051536">
    <property type="term" value="F:iron-sulfur cluster binding"/>
    <property type="evidence" value="ECO:0007669"/>
    <property type="project" value="InterPro"/>
</dbReference>
<feature type="domain" description="BFD-like [2Fe-2S]-binding" evidence="2">
    <location>
        <begin position="266"/>
        <end position="316"/>
    </location>
</feature>
<dbReference type="InterPro" id="IPR051691">
    <property type="entry name" value="Metab_Enz_Cyan_OpOx_G3PDH"/>
</dbReference>
<dbReference type="EMBL" id="UINC01094788">
    <property type="protein sequence ID" value="SVC50324.1"/>
    <property type="molecule type" value="Genomic_DNA"/>
</dbReference>
<name>A0A382MMY8_9ZZZZ</name>
<keyword evidence="1" id="KW-0560">Oxidoreductase</keyword>
<dbReference type="InterPro" id="IPR007419">
    <property type="entry name" value="BFD-like_2Fe2S-bd_dom"/>
</dbReference>
<protein>
    <recommendedName>
        <fullName evidence="2">BFD-like [2Fe-2S]-binding domain-containing protein</fullName>
    </recommendedName>
</protein>
<dbReference type="SUPFAM" id="SSF51905">
    <property type="entry name" value="FAD/NAD(P)-binding domain"/>
    <property type="match status" value="1"/>
</dbReference>
<evidence type="ECO:0000259" key="2">
    <source>
        <dbReference type="Pfam" id="PF04324"/>
    </source>
</evidence>
<dbReference type="PANTHER" id="PTHR42949">
    <property type="entry name" value="ANAEROBIC GLYCEROL-3-PHOSPHATE DEHYDROGENASE SUBUNIT B"/>
    <property type="match status" value="1"/>
</dbReference>
<sequence>FQRAGIHPTGGGCLCLAGDCPHCIATIDGISYVRTCQVLARTGMVIENHPPDGAPLMSMDDWQEPGVIAHNIYCDVVVIGMGKSGQKVASEFAHKDKQIVTLDAQAGQEVVGIYPGHLVVARTEDGMLHVHSREEIIVASGAAEIHPVVPGNHLAGILTARAALKLAAAGVEMNHLVAIGTQPEGLDAERIVGELIRFEGNERVEAVVVINENGIENRIKCDTVSIGLGLYPRDTLVRMGHDMAVRAVGAAAREADIPPCPKAGTVCHCANVTVEDLESVRDLGFHELELLKRGTLAGTGTCQGGICLPYIRSFLADKGEKLQAPFTARPVNRQLTIGEMAAGSYHHATPRTSLDAEHRQLGARMGRFGGWWRPWYYGNIS</sequence>
<feature type="non-terminal residue" evidence="3">
    <location>
        <position position="1"/>
    </location>
</feature>
<feature type="non-terminal residue" evidence="3">
    <location>
        <position position="381"/>
    </location>
</feature>
<dbReference type="Pfam" id="PF13510">
    <property type="entry name" value="Fer2_4"/>
    <property type="match status" value="1"/>
</dbReference>
<reference evidence="3" key="1">
    <citation type="submission" date="2018-05" db="EMBL/GenBank/DDBJ databases">
        <authorList>
            <person name="Lanie J.A."/>
            <person name="Ng W.-L."/>
            <person name="Kazmierczak K.M."/>
            <person name="Andrzejewski T.M."/>
            <person name="Davidsen T.M."/>
            <person name="Wayne K.J."/>
            <person name="Tettelin H."/>
            <person name="Glass J.I."/>
            <person name="Rusch D."/>
            <person name="Podicherti R."/>
            <person name="Tsui H.-C.T."/>
            <person name="Winkler M.E."/>
        </authorList>
    </citation>
    <scope>NUCLEOTIDE SEQUENCE</scope>
</reference>
<dbReference type="AlphaFoldDB" id="A0A382MMY8"/>
<dbReference type="Gene3D" id="1.10.10.1100">
    <property type="entry name" value="BFD-like [2Fe-2S]-binding domain"/>
    <property type="match status" value="1"/>
</dbReference>
<dbReference type="InterPro" id="IPR036010">
    <property type="entry name" value="2Fe-2S_ferredoxin-like_sf"/>
</dbReference>
<dbReference type="GO" id="GO:0016491">
    <property type="term" value="F:oxidoreductase activity"/>
    <property type="evidence" value="ECO:0007669"/>
    <property type="project" value="UniProtKB-KW"/>
</dbReference>